<gene>
    <name evidence="1" type="ORF">MNBD_PLANCTO02-1607</name>
</gene>
<reference evidence="1" key="1">
    <citation type="submission" date="2018-06" db="EMBL/GenBank/DDBJ databases">
        <authorList>
            <person name="Zhirakovskaya E."/>
        </authorList>
    </citation>
    <scope>NUCLEOTIDE SEQUENCE</scope>
</reference>
<dbReference type="AlphaFoldDB" id="A0A3B1E896"/>
<accession>A0A3B1E896</accession>
<organism evidence="1">
    <name type="scientific">hydrothermal vent metagenome</name>
    <dbReference type="NCBI Taxonomy" id="652676"/>
    <lineage>
        <taxon>unclassified sequences</taxon>
        <taxon>metagenomes</taxon>
        <taxon>ecological metagenomes</taxon>
    </lineage>
</organism>
<name>A0A3B1E896_9ZZZZ</name>
<dbReference type="EMBL" id="UOGL01000496">
    <property type="protein sequence ID" value="VAX40937.1"/>
    <property type="molecule type" value="Genomic_DNA"/>
</dbReference>
<proteinExistence type="predicted"/>
<evidence type="ECO:0000313" key="1">
    <source>
        <dbReference type="EMBL" id="VAX40937.1"/>
    </source>
</evidence>
<protein>
    <submittedName>
        <fullName evidence="1">Uncharacterized protein</fullName>
    </submittedName>
</protein>
<feature type="non-terminal residue" evidence="1">
    <location>
        <position position="1"/>
    </location>
</feature>
<sequence>GTCESRIGLVGCCVQLEDISGTSFASWFSDNWKPGRSRTCSARQCTEQHLTCTTRHPSQEFLRLGVRGKPPPKQNMINKTTSPDASGCCCSFDKTQHDSGTVRLGRAMCEFSQKKSKSFENANSVLIMRNVLNPHDIINSVLNLPLFRLANVDEVRIK</sequence>